<gene>
    <name evidence="1" type="ORF">BB558_004142</name>
</gene>
<evidence type="ECO:0000313" key="2">
    <source>
        <dbReference type="Proteomes" id="UP000245591"/>
    </source>
</evidence>
<sequence length="95" mass="10972">MEIKNPLNEDEYLCLEETVIENVADSTDLNILYNEILKNFKNKKITASENESGRKRAKILKLVSDLKVLNYEVAPNLSELLINYEVELKKELNNS</sequence>
<evidence type="ECO:0000313" key="1">
    <source>
        <dbReference type="EMBL" id="PVZ99834.1"/>
    </source>
</evidence>
<proteinExistence type="predicted"/>
<name>A0A2U1J458_SMIAN</name>
<keyword evidence="2" id="KW-1185">Reference proteome</keyword>
<comment type="caution">
    <text evidence="1">The sequence shown here is derived from an EMBL/GenBank/DDBJ whole genome shotgun (WGS) entry which is preliminary data.</text>
</comment>
<protein>
    <submittedName>
        <fullName evidence="1">Uncharacterized protein</fullName>
    </submittedName>
</protein>
<dbReference type="EMBL" id="MBFU01000384">
    <property type="protein sequence ID" value="PVZ99834.1"/>
    <property type="molecule type" value="Genomic_DNA"/>
</dbReference>
<organism evidence="1 2">
    <name type="scientific">Smittium angustum</name>
    <dbReference type="NCBI Taxonomy" id="133377"/>
    <lineage>
        <taxon>Eukaryota</taxon>
        <taxon>Fungi</taxon>
        <taxon>Fungi incertae sedis</taxon>
        <taxon>Zoopagomycota</taxon>
        <taxon>Kickxellomycotina</taxon>
        <taxon>Harpellomycetes</taxon>
        <taxon>Harpellales</taxon>
        <taxon>Legeriomycetaceae</taxon>
        <taxon>Smittium</taxon>
    </lineage>
</organism>
<dbReference type="AlphaFoldDB" id="A0A2U1J458"/>
<dbReference type="Proteomes" id="UP000245591">
    <property type="component" value="Unassembled WGS sequence"/>
</dbReference>
<reference evidence="1 2" key="1">
    <citation type="journal article" date="2018" name="MBio">
        <title>Comparative Genomics Reveals the Core Gene Toolbox for the Fungus-Insect Symbiosis.</title>
        <authorList>
            <person name="Wang Y."/>
            <person name="Stata M."/>
            <person name="Wang W."/>
            <person name="Stajich J.E."/>
            <person name="White M.M."/>
            <person name="Moncalvo J.M."/>
        </authorList>
    </citation>
    <scope>NUCLEOTIDE SEQUENCE [LARGE SCALE GENOMIC DNA]</scope>
    <source>
        <strain evidence="1 2">AUS-126-30</strain>
    </source>
</reference>
<accession>A0A2U1J458</accession>